<sequence length="563" mass="63267">MLRELVIDNFAIIAHLQLAFNEGMSVLSGETGAGKSIIIDAVGLLAGGRGSQEFIRTGSDKAILQGLFEINAENAGLIFDLNALGINFEDWQLIIQREMHRNGRNIIRVNGTLINLATLKKIGSWLVDIHGQNEHQELMQTEKHLGLLDAYGGSGIEQKIKEYQIIYAEYSVIKKQLVQQQSGEQQWAQRLDMLQFQVEELENANLDVNEEEVLLVERERLNNFQKISAALATANQCLTSSDNSVIDNLGRALQALQLVEHIDANLGELSTNLGNIYYTLQDLAQDVERESDLLEYDEQRLNEIEERLNLIQQLKRKYGTTVREILIYFEKIKVEYRKMQANTNSSEDISQKLGALQDKLKLKATELHVLRNKNSEKLVIEIHEQLKELYMDKAIFSVKFNETSQFTKNGTDNIEFYIQTNPGENAKPLAKVASGGELSRIMLALKTIFAKNQGITSIIFDEVDTGVSGRVAQAIAEKIAKIASYSQVLTITHLPQVAAIADNHFLIVKNVIDGRTKTRVNLLSAKDRIHELARMLSGTTITELALANAQEMLKLSREIKVKL</sequence>
<keyword evidence="5 9" id="KW-0227">DNA damage</keyword>
<gene>
    <name evidence="12" type="primary">recN</name>
    <name evidence="12" type="ORF">KAK10_05840</name>
</gene>
<dbReference type="CDD" id="cd03241">
    <property type="entry name" value="ABC_RecN"/>
    <property type="match status" value="2"/>
</dbReference>
<proteinExistence type="inferred from homology"/>
<feature type="coiled-coil region" evidence="10">
    <location>
        <begin position="287"/>
        <end position="314"/>
    </location>
</feature>
<comment type="similarity">
    <text evidence="2 9">Belongs to the RecN family.</text>
</comment>
<evidence type="ECO:0000259" key="11">
    <source>
        <dbReference type="Pfam" id="PF02463"/>
    </source>
</evidence>
<dbReference type="PANTHER" id="PTHR11059:SF0">
    <property type="entry name" value="DNA REPAIR PROTEIN RECN"/>
    <property type="match status" value="1"/>
</dbReference>
<protein>
    <recommendedName>
        <fullName evidence="3 9">DNA repair protein RecN</fullName>
    </recommendedName>
    <alternativeName>
        <fullName evidence="8 9">Recombination protein N</fullName>
    </alternativeName>
</protein>
<dbReference type="SUPFAM" id="SSF52540">
    <property type="entry name" value="P-loop containing nucleoside triphosphate hydrolases"/>
    <property type="match status" value="2"/>
</dbReference>
<evidence type="ECO:0000256" key="1">
    <source>
        <dbReference type="ARBA" id="ARBA00003618"/>
    </source>
</evidence>
<reference evidence="12" key="1">
    <citation type="submission" date="2021-04" db="EMBL/GenBank/DDBJ databases">
        <title>Taxonomic assessment of Weissella genus.</title>
        <authorList>
            <person name="Fanelli F."/>
            <person name="Chieffi D."/>
            <person name="Dell'Aquila A."/>
            <person name="Gyu-Sung C."/>
            <person name="Franz C.M.A.P."/>
            <person name="Fusco V."/>
        </authorList>
    </citation>
    <scope>NUCLEOTIDE SEQUENCE</scope>
    <source>
        <strain evidence="12">LMG 25373</strain>
    </source>
</reference>
<evidence type="ECO:0000256" key="10">
    <source>
        <dbReference type="SAM" id="Coils"/>
    </source>
</evidence>
<evidence type="ECO:0000256" key="2">
    <source>
        <dbReference type="ARBA" id="ARBA00009441"/>
    </source>
</evidence>
<dbReference type="Pfam" id="PF02463">
    <property type="entry name" value="SMC_N"/>
    <property type="match status" value="1"/>
</dbReference>
<evidence type="ECO:0000256" key="3">
    <source>
        <dbReference type="ARBA" id="ARBA00021315"/>
    </source>
</evidence>
<dbReference type="InterPro" id="IPR027417">
    <property type="entry name" value="P-loop_NTPase"/>
</dbReference>
<dbReference type="NCBIfam" id="TIGR00634">
    <property type="entry name" value="recN"/>
    <property type="match status" value="1"/>
</dbReference>
<dbReference type="EMBL" id="JAGMVS010000063">
    <property type="protein sequence ID" value="MCM2437427.1"/>
    <property type="molecule type" value="Genomic_DNA"/>
</dbReference>
<evidence type="ECO:0000313" key="13">
    <source>
        <dbReference type="Proteomes" id="UP001057481"/>
    </source>
</evidence>
<dbReference type="Gene3D" id="3.40.50.300">
    <property type="entry name" value="P-loop containing nucleotide triphosphate hydrolases"/>
    <property type="match status" value="2"/>
</dbReference>
<evidence type="ECO:0000256" key="9">
    <source>
        <dbReference type="PIRNR" id="PIRNR003128"/>
    </source>
</evidence>
<evidence type="ECO:0000256" key="5">
    <source>
        <dbReference type="ARBA" id="ARBA00022763"/>
    </source>
</evidence>
<evidence type="ECO:0000256" key="6">
    <source>
        <dbReference type="ARBA" id="ARBA00022840"/>
    </source>
</evidence>
<keyword evidence="7 9" id="KW-0234">DNA repair</keyword>
<feature type="coiled-coil region" evidence="10">
    <location>
        <begin position="184"/>
        <end position="211"/>
    </location>
</feature>
<keyword evidence="4" id="KW-0547">Nucleotide-binding</keyword>
<dbReference type="RefSeq" id="WP_205143435.1">
    <property type="nucleotide sequence ID" value="NZ_JAFBDN010000006.1"/>
</dbReference>
<comment type="caution">
    <text evidence="12">The sequence shown here is derived from an EMBL/GenBank/DDBJ whole genome shotgun (WGS) entry which is preliminary data.</text>
</comment>
<dbReference type="InterPro" id="IPR003395">
    <property type="entry name" value="RecF/RecN/SMC_N"/>
</dbReference>
<evidence type="ECO:0000256" key="7">
    <source>
        <dbReference type="ARBA" id="ARBA00023204"/>
    </source>
</evidence>
<evidence type="ECO:0000313" key="12">
    <source>
        <dbReference type="EMBL" id="MCM2437427.1"/>
    </source>
</evidence>
<evidence type="ECO:0000256" key="4">
    <source>
        <dbReference type="ARBA" id="ARBA00022741"/>
    </source>
</evidence>
<keyword evidence="13" id="KW-1185">Reference proteome</keyword>
<name>A0ABT0VHW4_9LACO</name>
<evidence type="ECO:0000256" key="8">
    <source>
        <dbReference type="ARBA" id="ARBA00033408"/>
    </source>
</evidence>
<keyword evidence="6" id="KW-0067">ATP-binding</keyword>
<dbReference type="PANTHER" id="PTHR11059">
    <property type="entry name" value="DNA REPAIR PROTEIN RECN"/>
    <property type="match status" value="1"/>
</dbReference>
<organism evidence="12 13">
    <name type="scientific">Periweissella beninensis</name>
    <dbReference type="NCBI Taxonomy" id="504936"/>
    <lineage>
        <taxon>Bacteria</taxon>
        <taxon>Bacillati</taxon>
        <taxon>Bacillota</taxon>
        <taxon>Bacilli</taxon>
        <taxon>Lactobacillales</taxon>
        <taxon>Lactobacillaceae</taxon>
        <taxon>Periweissella</taxon>
    </lineage>
</organism>
<dbReference type="InterPro" id="IPR004604">
    <property type="entry name" value="DNA_recomb/repair_RecN"/>
</dbReference>
<feature type="domain" description="RecF/RecN/SMC N-terminal" evidence="11">
    <location>
        <begin position="1"/>
        <end position="507"/>
    </location>
</feature>
<keyword evidence="10" id="KW-0175">Coiled coil</keyword>
<comment type="function">
    <text evidence="1 9">May be involved in recombinational repair of damaged DNA.</text>
</comment>
<dbReference type="Proteomes" id="UP001057481">
    <property type="component" value="Unassembled WGS sequence"/>
</dbReference>
<accession>A0ABT0VHW4</accession>
<dbReference type="PIRSF" id="PIRSF003128">
    <property type="entry name" value="RecN"/>
    <property type="match status" value="1"/>
</dbReference>